<dbReference type="InterPro" id="IPR025877">
    <property type="entry name" value="MobA-like_NTP_Trfase"/>
</dbReference>
<evidence type="ECO:0000313" key="4">
    <source>
        <dbReference type="EMBL" id="MBE1486029.1"/>
    </source>
</evidence>
<sequence length="283" mass="28089">MTGSGPSAEHTTTGRTSPEYIPAEHTPTEFGAIGAATAAGEDSAVAVVPAAFAAVVLAGGAGRRMGGVDKPALPVGGTPMRDRVLAAVVDAAPRIVVGATGDLPAGVHGTREQPPGGGPVAATAAGLSLIAAPAAGAGTSADAAGTAADGETAAGAVAAPAPAPADRAESTVALLAADLPLLTAEAVYGLRTALARAASMDGAVYVDDTGRPQWLCGVWRLSALRAALARLAVQHDGVLTGTSMRALMRELTVAEVAWSGVGPPPWFDCDTENDLHRAEEWIR</sequence>
<name>A0A927R3Z2_9ACTN</name>
<reference evidence="4" key="1">
    <citation type="submission" date="2020-10" db="EMBL/GenBank/DDBJ databases">
        <title>Sequencing the genomes of 1000 actinobacteria strains.</title>
        <authorList>
            <person name="Klenk H.-P."/>
        </authorList>
    </citation>
    <scope>NUCLEOTIDE SEQUENCE</scope>
    <source>
        <strain evidence="4">DSM 46832</strain>
    </source>
</reference>
<keyword evidence="5" id="KW-1185">Reference proteome</keyword>
<dbReference type="Proteomes" id="UP000649753">
    <property type="component" value="Unassembled WGS sequence"/>
</dbReference>
<dbReference type="Pfam" id="PF12804">
    <property type="entry name" value="NTP_transf_3"/>
    <property type="match status" value="1"/>
</dbReference>
<dbReference type="PANTHER" id="PTHR19136:SF81">
    <property type="entry name" value="MOLYBDENUM COFACTOR GUANYLYLTRANSFERASE"/>
    <property type="match status" value="1"/>
</dbReference>
<dbReference type="PANTHER" id="PTHR19136">
    <property type="entry name" value="MOLYBDENUM COFACTOR GUANYLYLTRANSFERASE"/>
    <property type="match status" value="1"/>
</dbReference>
<dbReference type="GO" id="GO:0016779">
    <property type="term" value="F:nucleotidyltransferase activity"/>
    <property type="evidence" value="ECO:0007669"/>
    <property type="project" value="TreeGrafter"/>
</dbReference>
<keyword evidence="1" id="KW-0808">Transferase</keyword>
<comment type="caution">
    <text evidence="4">The sequence shown here is derived from an EMBL/GenBank/DDBJ whole genome shotgun (WGS) entry which is preliminary data.</text>
</comment>
<evidence type="ECO:0000256" key="1">
    <source>
        <dbReference type="ARBA" id="ARBA00022679"/>
    </source>
</evidence>
<proteinExistence type="predicted"/>
<evidence type="ECO:0000256" key="2">
    <source>
        <dbReference type="SAM" id="MobiDB-lite"/>
    </source>
</evidence>
<feature type="domain" description="MobA-like NTP transferase" evidence="3">
    <location>
        <begin position="54"/>
        <end position="234"/>
    </location>
</feature>
<evidence type="ECO:0000259" key="3">
    <source>
        <dbReference type="Pfam" id="PF12804"/>
    </source>
</evidence>
<dbReference type="AlphaFoldDB" id="A0A927R3Z2"/>
<protein>
    <submittedName>
        <fullName evidence="4">Molybdopterin-guanine dinucleotide biosynthesis protein A</fullName>
    </submittedName>
</protein>
<gene>
    <name evidence="4" type="ORF">H4W31_001667</name>
</gene>
<dbReference type="InterPro" id="IPR029044">
    <property type="entry name" value="Nucleotide-diphossugar_trans"/>
</dbReference>
<feature type="compositionally biased region" description="Polar residues" evidence="2">
    <location>
        <begin position="1"/>
        <end position="16"/>
    </location>
</feature>
<feature type="region of interest" description="Disordered" evidence="2">
    <location>
        <begin position="100"/>
        <end position="119"/>
    </location>
</feature>
<organism evidence="4 5">
    <name type="scientific">Plantactinospora soyae</name>
    <dbReference type="NCBI Taxonomy" id="1544732"/>
    <lineage>
        <taxon>Bacteria</taxon>
        <taxon>Bacillati</taxon>
        <taxon>Actinomycetota</taxon>
        <taxon>Actinomycetes</taxon>
        <taxon>Micromonosporales</taxon>
        <taxon>Micromonosporaceae</taxon>
        <taxon>Plantactinospora</taxon>
    </lineage>
</organism>
<accession>A0A927R3Z2</accession>
<dbReference type="SUPFAM" id="SSF53448">
    <property type="entry name" value="Nucleotide-diphospho-sugar transferases"/>
    <property type="match status" value="1"/>
</dbReference>
<dbReference type="EMBL" id="JADBEB010000001">
    <property type="protein sequence ID" value="MBE1486029.1"/>
    <property type="molecule type" value="Genomic_DNA"/>
</dbReference>
<feature type="region of interest" description="Disordered" evidence="2">
    <location>
        <begin position="1"/>
        <end position="24"/>
    </location>
</feature>
<evidence type="ECO:0000313" key="5">
    <source>
        <dbReference type="Proteomes" id="UP000649753"/>
    </source>
</evidence>
<dbReference type="Gene3D" id="3.90.550.10">
    <property type="entry name" value="Spore Coat Polysaccharide Biosynthesis Protein SpsA, Chain A"/>
    <property type="match status" value="1"/>
</dbReference>